<dbReference type="InterPro" id="IPR012340">
    <property type="entry name" value="NA-bd_OB-fold"/>
</dbReference>
<comment type="similarity">
    <text evidence="1">Belongs to the universal ribosomal protein uS17 family.</text>
</comment>
<gene>
    <name evidence="6" type="ORF">HYALB_00009926</name>
</gene>
<comment type="caution">
    <text evidence="6">The sequence shown here is derived from an EMBL/GenBank/DDBJ whole genome shotgun (WGS) entry which is preliminary data.</text>
</comment>
<dbReference type="SUPFAM" id="SSF102705">
    <property type="entry name" value="NIF3 (NGG1p interacting factor 3)-like"/>
    <property type="match status" value="1"/>
</dbReference>
<dbReference type="Pfam" id="PF00366">
    <property type="entry name" value="Ribosomal_S17"/>
    <property type="match status" value="1"/>
</dbReference>
<dbReference type="SUPFAM" id="SSF50249">
    <property type="entry name" value="Nucleic acid-binding proteins"/>
    <property type="match status" value="1"/>
</dbReference>
<proteinExistence type="inferred from homology"/>
<keyword evidence="4" id="KW-0687">Ribonucleoprotein</keyword>
<keyword evidence="3" id="KW-0689">Ribosomal protein</keyword>
<evidence type="ECO:0000256" key="2">
    <source>
        <dbReference type="ARBA" id="ARBA00020998"/>
    </source>
</evidence>
<dbReference type="InterPro" id="IPR015867">
    <property type="entry name" value="N-reg_PII/ATP_PRibTrfase_C"/>
</dbReference>
<dbReference type="AlphaFoldDB" id="A0A9N9LH33"/>
<protein>
    <recommendedName>
        <fullName evidence="2">ATP phosphoribosyltransferase</fullName>
    </recommendedName>
</protein>
<dbReference type="EMBL" id="CAJVRM010000125">
    <property type="protein sequence ID" value="CAG8975064.1"/>
    <property type="molecule type" value="Genomic_DNA"/>
</dbReference>
<organism evidence="6 7">
    <name type="scientific">Hymenoscyphus albidus</name>
    <dbReference type="NCBI Taxonomy" id="595503"/>
    <lineage>
        <taxon>Eukaryota</taxon>
        <taxon>Fungi</taxon>
        <taxon>Dikarya</taxon>
        <taxon>Ascomycota</taxon>
        <taxon>Pezizomycotina</taxon>
        <taxon>Leotiomycetes</taxon>
        <taxon>Helotiales</taxon>
        <taxon>Helotiaceae</taxon>
        <taxon>Hymenoscyphus</taxon>
    </lineage>
</organism>
<dbReference type="PANTHER" id="PTHR41774:SF1">
    <property type="entry name" value="NGG1P INTERACTING FACTOR NIF3"/>
    <property type="match status" value="1"/>
</dbReference>
<name>A0A9N9LH33_9HELO</name>
<evidence type="ECO:0000256" key="1">
    <source>
        <dbReference type="ARBA" id="ARBA00010254"/>
    </source>
</evidence>
<dbReference type="Gene3D" id="3.30.70.120">
    <property type="match status" value="1"/>
</dbReference>
<feature type="compositionally biased region" description="Basic and acidic residues" evidence="5">
    <location>
        <begin position="193"/>
        <end position="211"/>
    </location>
</feature>
<evidence type="ECO:0000256" key="4">
    <source>
        <dbReference type="ARBA" id="ARBA00023274"/>
    </source>
</evidence>
<dbReference type="Proteomes" id="UP000701801">
    <property type="component" value="Unassembled WGS sequence"/>
</dbReference>
<dbReference type="GO" id="GO:0003735">
    <property type="term" value="F:structural constituent of ribosome"/>
    <property type="evidence" value="ECO:0007669"/>
    <property type="project" value="InterPro"/>
</dbReference>
<dbReference type="InterPro" id="IPR000266">
    <property type="entry name" value="Ribosomal_uS17"/>
</dbReference>
<evidence type="ECO:0000313" key="6">
    <source>
        <dbReference type="EMBL" id="CAG8975064.1"/>
    </source>
</evidence>
<reference evidence="6" key="1">
    <citation type="submission" date="2021-07" db="EMBL/GenBank/DDBJ databases">
        <authorList>
            <person name="Durling M."/>
        </authorList>
    </citation>
    <scope>NUCLEOTIDE SEQUENCE</scope>
</reference>
<dbReference type="InterPro" id="IPR036069">
    <property type="entry name" value="DUF34/NIF3_sf"/>
</dbReference>
<accession>A0A9N9LH33</accession>
<dbReference type="GO" id="GO:0005840">
    <property type="term" value="C:ribosome"/>
    <property type="evidence" value="ECO:0007669"/>
    <property type="project" value="UniProtKB-KW"/>
</dbReference>
<dbReference type="GO" id="GO:1990904">
    <property type="term" value="C:ribonucleoprotein complex"/>
    <property type="evidence" value="ECO:0007669"/>
    <property type="project" value="UniProtKB-KW"/>
</dbReference>
<dbReference type="Gene3D" id="2.40.50.140">
    <property type="entry name" value="Nucleic acid-binding proteins"/>
    <property type="match status" value="1"/>
</dbReference>
<feature type="region of interest" description="Disordered" evidence="5">
    <location>
        <begin position="184"/>
        <end position="231"/>
    </location>
</feature>
<evidence type="ECO:0000256" key="5">
    <source>
        <dbReference type="SAM" id="MobiDB-lite"/>
    </source>
</evidence>
<dbReference type="GO" id="GO:0006412">
    <property type="term" value="P:translation"/>
    <property type="evidence" value="ECO:0007669"/>
    <property type="project" value="InterPro"/>
</dbReference>
<dbReference type="OrthoDB" id="15981at2759"/>
<keyword evidence="7" id="KW-1185">Reference proteome</keyword>
<dbReference type="PANTHER" id="PTHR41774">
    <property type="match status" value="1"/>
</dbReference>
<evidence type="ECO:0000313" key="7">
    <source>
        <dbReference type="Proteomes" id="UP000701801"/>
    </source>
</evidence>
<sequence>MTATQFKFIFHAPAHAVEACKKAIFAAGAGRYPGPGNYTECCWTTPGTGQSRPGDTASPHVGKVGALETVPEMKVETICIGEEVTRKVVEALKLAHPYEESSYSQLALIATRASAQRQMNAVVVSSGLMNKTVKDFNHTQHLLVHDPASSLRTGDIISISSGWRVSKNVHHVVRSIIAPFGEPIEGRPPVPTEEERIAERARKKKEKEERKRARNGGKVKEPVQKPEPVVLTEEEKMARAIKRGPSKTWLKMCEDRGRPWIYRTEKAPEKEMNVS</sequence>
<evidence type="ECO:0000256" key="3">
    <source>
        <dbReference type="ARBA" id="ARBA00022980"/>
    </source>
</evidence>